<sequence>MAKQKFVLKLTLDSERKRRKAFKAAVGTSGVTSATMEGDKIIIIGDGVDPITLTTMLRRSLGNAELISISSADDKKKVDASMGFGGKEGKEGGNFVYGGQQQQPAVAPLPYFPYQQYNAVAPNPVYPSYPDYSQQDQDPSCSIM</sequence>
<evidence type="ECO:0000313" key="1">
    <source>
        <dbReference type="EMBL" id="KAG8056293.1"/>
    </source>
</evidence>
<evidence type="ECO:0000313" key="2">
    <source>
        <dbReference type="Proteomes" id="UP000729402"/>
    </source>
</evidence>
<gene>
    <name evidence="1" type="ORF">GUJ93_ZPchr0002g24190</name>
</gene>
<protein>
    <recommendedName>
        <fullName evidence="3">HMA domain-containing protein</fullName>
    </recommendedName>
</protein>
<reference evidence="1" key="2">
    <citation type="submission" date="2021-02" db="EMBL/GenBank/DDBJ databases">
        <authorList>
            <person name="Kimball J.A."/>
            <person name="Haas M.W."/>
            <person name="Macchietto M."/>
            <person name="Kono T."/>
            <person name="Duquette J."/>
            <person name="Shao M."/>
        </authorList>
    </citation>
    <scope>NUCLEOTIDE SEQUENCE</scope>
    <source>
        <tissue evidence="1">Fresh leaf tissue</tissue>
    </source>
</reference>
<dbReference type="AlphaFoldDB" id="A0A8J5RSA3"/>
<comment type="caution">
    <text evidence="1">The sequence shown here is derived from an EMBL/GenBank/DDBJ whole genome shotgun (WGS) entry which is preliminary data.</text>
</comment>
<name>A0A8J5RSA3_ZIZPA</name>
<reference evidence="1" key="1">
    <citation type="journal article" date="2021" name="bioRxiv">
        <title>Whole Genome Assembly and Annotation of Northern Wild Rice, Zizania palustris L., Supports a Whole Genome Duplication in the Zizania Genus.</title>
        <authorList>
            <person name="Haas M."/>
            <person name="Kono T."/>
            <person name="Macchietto M."/>
            <person name="Millas R."/>
            <person name="McGilp L."/>
            <person name="Shao M."/>
            <person name="Duquette J."/>
            <person name="Hirsch C.N."/>
            <person name="Kimball J."/>
        </authorList>
    </citation>
    <scope>NUCLEOTIDE SEQUENCE</scope>
    <source>
        <tissue evidence="1">Fresh leaf tissue</tissue>
    </source>
</reference>
<dbReference type="EMBL" id="JAAALK010000287">
    <property type="protein sequence ID" value="KAG8056293.1"/>
    <property type="molecule type" value="Genomic_DNA"/>
</dbReference>
<keyword evidence="2" id="KW-1185">Reference proteome</keyword>
<dbReference type="PANTHER" id="PTHR46371">
    <property type="entry name" value="OS04G0464100 PROTEIN"/>
    <property type="match status" value="1"/>
</dbReference>
<organism evidence="1 2">
    <name type="scientific">Zizania palustris</name>
    <name type="common">Northern wild rice</name>
    <dbReference type="NCBI Taxonomy" id="103762"/>
    <lineage>
        <taxon>Eukaryota</taxon>
        <taxon>Viridiplantae</taxon>
        <taxon>Streptophyta</taxon>
        <taxon>Embryophyta</taxon>
        <taxon>Tracheophyta</taxon>
        <taxon>Spermatophyta</taxon>
        <taxon>Magnoliopsida</taxon>
        <taxon>Liliopsida</taxon>
        <taxon>Poales</taxon>
        <taxon>Poaceae</taxon>
        <taxon>BOP clade</taxon>
        <taxon>Oryzoideae</taxon>
        <taxon>Oryzeae</taxon>
        <taxon>Zizaniinae</taxon>
        <taxon>Zizania</taxon>
    </lineage>
</organism>
<dbReference type="OrthoDB" id="692882at2759"/>
<dbReference type="Proteomes" id="UP000729402">
    <property type="component" value="Unassembled WGS sequence"/>
</dbReference>
<dbReference type="InterPro" id="IPR044296">
    <property type="entry name" value="HIPP46"/>
</dbReference>
<evidence type="ECO:0008006" key="3">
    <source>
        <dbReference type="Google" id="ProtNLM"/>
    </source>
</evidence>
<proteinExistence type="predicted"/>
<accession>A0A8J5RSA3</accession>